<reference evidence="1 2" key="1">
    <citation type="journal article" date="2021" name="BMC Biol.">
        <title>Horizontally acquired antibacterial genes associated with adaptive radiation of ladybird beetles.</title>
        <authorList>
            <person name="Li H.S."/>
            <person name="Tang X.F."/>
            <person name="Huang Y.H."/>
            <person name="Xu Z.Y."/>
            <person name="Chen M.L."/>
            <person name="Du X.Y."/>
            <person name="Qiu B.Y."/>
            <person name="Chen P.T."/>
            <person name="Zhang W."/>
            <person name="Slipinski A."/>
            <person name="Escalona H.E."/>
            <person name="Waterhouse R.M."/>
            <person name="Zwick A."/>
            <person name="Pang H."/>
        </authorList>
    </citation>
    <scope>NUCLEOTIDE SEQUENCE [LARGE SCALE GENOMIC DNA]</scope>
    <source>
        <strain evidence="1">SYSU2018</strain>
    </source>
</reference>
<accession>A0ABD2NYZ2</accession>
<evidence type="ECO:0000313" key="1">
    <source>
        <dbReference type="EMBL" id="KAL3283587.1"/>
    </source>
</evidence>
<dbReference type="EMBL" id="JABFTP020000144">
    <property type="protein sequence ID" value="KAL3283587.1"/>
    <property type="molecule type" value="Genomic_DNA"/>
</dbReference>
<comment type="caution">
    <text evidence="1">The sequence shown here is derived from an EMBL/GenBank/DDBJ whole genome shotgun (WGS) entry which is preliminary data.</text>
</comment>
<dbReference type="AlphaFoldDB" id="A0ABD2NYZ2"/>
<protein>
    <submittedName>
        <fullName evidence="1">Uncharacterized protein</fullName>
    </submittedName>
</protein>
<evidence type="ECO:0000313" key="2">
    <source>
        <dbReference type="Proteomes" id="UP001516400"/>
    </source>
</evidence>
<gene>
    <name evidence="1" type="ORF">HHI36_006725</name>
</gene>
<keyword evidence="2" id="KW-1185">Reference proteome</keyword>
<organism evidence="1 2">
    <name type="scientific">Cryptolaemus montrouzieri</name>
    <dbReference type="NCBI Taxonomy" id="559131"/>
    <lineage>
        <taxon>Eukaryota</taxon>
        <taxon>Metazoa</taxon>
        <taxon>Ecdysozoa</taxon>
        <taxon>Arthropoda</taxon>
        <taxon>Hexapoda</taxon>
        <taxon>Insecta</taxon>
        <taxon>Pterygota</taxon>
        <taxon>Neoptera</taxon>
        <taxon>Endopterygota</taxon>
        <taxon>Coleoptera</taxon>
        <taxon>Polyphaga</taxon>
        <taxon>Cucujiformia</taxon>
        <taxon>Coccinelloidea</taxon>
        <taxon>Coccinellidae</taxon>
        <taxon>Scymninae</taxon>
        <taxon>Scymnini</taxon>
        <taxon>Cryptolaemus</taxon>
    </lineage>
</organism>
<sequence>MHTGLPKPQESLECPELHDFFKKVTIPSVRDSQGKLCDDHKQSAKVFASALASFFSVEPDGPQPRITPTRSPVELSTISLSADDIENHFLDLKTSSAPGPDRLTAFVLKNCA</sequence>
<dbReference type="Proteomes" id="UP001516400">
    <property type="component" value="Unassembled WGS sequence"/>
</dbReference>
<proteinExistence type="predicted"/>
<name>A0ABD2NYZ2_9CUCU</name>